<reference evidence="2" key="2">
    <citation type="submission" date="2020-09" db="EMBL/GenBank/DDBJ databases">
        <authorList>
            <person name="Sun Q."/>
            <person name="Ohkuma M."/>
        </authorList>
    </citation>
    <scope>NUCLEOTIDE SEQUENCE</scope>
    <source>
        <strain evidence="2">JCM 19831</strain>
    </source>
</reference>
<comment type="caution">
    <text evidence="2">The sequence shown here is derived from an EMBL/GenBank/DDBJ whole genome shotgun (WGS) entry which is preliminary data.</text>
</comment>
<evidence type="ECO:0000313" key="3">
    <source>
        <dbReference type="Proteomes" id="UP000642070"/>
    </source>
</evidence>
<name>A0A917U4E9_9ACTN</name>
<dbReference type="Proteomes" id="UP000642070">
    <property type="component" value="Unassembled WGS sequence"/>
</dbReference>
<proteinExistence type="predicted"/>
<evidence type="ECO:0000256" key="1">
    <source>
        <dbReference type="SAM" id="MobiDB-lite"/>
    </source>
</evidence>
<accession>A0A917U4E9</accession>
<feature type="compositionally biased region" description="Basic and acidic residues" evidence="1">
    <location>
        <begin position="14"/>
        <end position="24"/>
    </location>
</feature>
<evidence type="ECO:0000313" key="2">
    <source>
        <dbReference type="EMBL" id="GGM57626.1"/>
    </source>
</evidence>
<reference evidence="2" key="1">
    <citation type="journal article" date="2014" name="Int. J. Syst. Evol. Microbiol.">
        <title>Complete genome sequence of Corynebacterium casei LMG S-19264T (=DSM 44701T), isolated from a smear-ripened cheese.</title>
        <authorList>
            <consortium name="US DOE Joint Genome Institute (JGI-PGF)"/>
            <person name="Walter F."/>
            <person name="Albersmeier A."/>
            <person name="Kalinowski J."/>
            <person name="Ruckert C."/>
        </authorList>
    </citation>
    <scope>NUCLEOTIDE SEQUENCE</scope>
    <source>
        <strain evidence="2">JCM 19831</strain>
    </source>
</reference>
<protein>
    <submittedName>
        <fullName evidence="2">Uncharacterized protein</fullName>
    </submittedName>
</protein>
<sequence length="86" mass="9183">MAVPGGVVPPLADCRQDRPAERAKPGNRASPPGRAWTRAGDRAADARSPESPRCGRQPFTEPVRPPTMWRSAKTKKPTAGIIEAAV</sequence>
<feature type="compositionally biased region" description="Basic and acidic residues" evidence="1">
    <location>
        <begin position="39"/>
        <end position="50"/>
    </location>
</feature>
<feature type="region of interest" description="Disordered" evidence="1">
    <location>
        <begin position="1"/>
        <end position="86"/>
    </location>
</feature>
<dbReference type="AlphaFoldDB" id="A0A917U4E9"/>
<gene>
    <name evidence="2" type="ORF">GCM10007977_069080</name>
</gene>
<organism evidence="2 3">
    <name type="scientific">Dactylosporangium sucinum</name>
    <dbReference type="NCBI Taxonomy" id="1424081"/>
    <lineage>
        <taxon>Bacteria</taxon>
        <taxon>Bacillati</taxon>
        <taxon>Actinomycetota</taxon>
        <taxon>Actinomycetes</taxon>
        <taxon>Micromonosporales</taxon>
        <taxon>Micromonosporaceae</taxon>
        <taxon>Dactylosporangium</taxon>
    </lineage>
</organism>
<keyword evidence="3" id="KW-1185">Reference proteome</keyword>
<dbReference type="EMBL" id="BMPI01000040">
    <property type="protein sequence ID" value="GGM57626.1"/>
    <property type="molecule type" value="Genomic_DNA"/>
</dbReference>